<comment type="caution">
    <text evidence="2">Lacks conserved residue(s) required for the propagation of feature annotation.</text>
</comment>
<evidence type="ECO:0000256" key="1">
    <source>
        <dbReference type="ARBA" id="ARBA00022786"/>
    </source>
</evidence>
<evidence type="ECO:0000313" key="5">
    <source>
        <dbReference type="Proteomes" id="UP000663874"/>
    </source>
</evidence>
<protein>
    <recommendedName>
        <fullName evidence="3">HECT domain-containing protein</fullName>
    </recommendedName>
</protein>
<evidence type="ECO:0000256" key="2">
    <source>
        <dbReference type="PROSITE-ProRule" id="PRU00104"/>
    </source>
</evidence>
<dbReference type="SUPFAM" id="SSF56204">
    <property type="entry name" value="Hect, E3 ligase catalytic domain"/>
    <property type="match status" value="1"/>
</dbReference>
<accession>A0A820P5B3</accession>
<dbReference type="EMBL" id="CAJOBE010064414">
    <property type="protein sequence ID" value="CAF4396576.1"/>
    <property type="molecule type" value="Genomic_DNA"/>
</dbReference>
<dbReference type="InterPro" id="IPR035983">
    <property type="entry name" value="Hect_E3_ubiquitin_ligase"/>
</dbReference>
<comment type="caution">
    <text evidence="4">The sequence shown here is derived from an EMBL/GenBank/DDBJ whole genome shotgun (WGS) entry which is preliminary data.</text>
</comment>
<sequence>QFNINITFTASELEEAVCGKGYIDIELLKRHTYYNSDSETTPHIVRFWSVLSEMFSEEQKKLFLIFVWGRSTLPNRDEDFSSNFSLNRLETSGNVDGALPSKFIENLISIK</sequence>
<feature type="domain" description="HECT" evidence="3">
    <location>
        <begin position="1"/>
        <end position="74"/>
    </location>
</feature>
<dbReference type="PANTHER" id="PTHR46435:SF1">
    <property type="entry name" value="E3 UBIQUITIN-PROTEIN LIGASE HECTD4-RELATED"/>
    <property type="match status" value="1"/>
</dbReference>
<reference evidence="4" key="1">
    <citation type="submission" date="2021-02" db="EMBL/GenBank/DDBJ databases">
        <authorList>
            <person name="Nowell W R."/>
        </authorList>
    </citation>
    <scope>NUCLEOTIDE SEQUENCE</scope>
</reference>
<dbReference type="Proteomes" id="UP000663874">
    <property type="component" value="Unassembled WGS sequence"/>
</dbReference>
<dbReference type="PANTHER" id="PTHR46435">
    <property type="entry name" value="E3 UBIQUITIN-PROTEIN LIGASE HECTD4-RELATED"/>
    <property type="match status" value="1"/>
</dbReference>
<name>A0A820P5B3_9BILA</name>
<dbReference type="GO" id="GO:0004842">
    <property type="term" value="F:ubiquitin-protein transferase activity"/>
    <property type="evidence" value="ECO:0007669"/>
    <property type="project" value="InterPro"/>
</dbReference>
<dbReference type="AlphaFoldDB" id="A0A820P5B3"/>
<organism evidence="4 5">
    <name type="scientific">Rotaria sordida</name>
    <dbReference type="NCBI Taxonomy" id="392033"/>
    <lineage>
        <taxon>Eukaryota</taxon>
        <taxon>Metazoa</taxon>
        <taxon>Spiralia</taxon>
        <taxon>Gnathifera</taxon>
        <taxon>Rotifera</taxon>
        <taxon>Eurotatoria</taxon>
        <taxon>Bdelloidea</taxon>
        <taxon>Philodinida</taxon>
        <taxon>Philodinidae</taxon>
        <taxon>Rotaria</taxon>
    </lineage>
</organism>
<gene>
    <name evidence="4" type="ORF">FNK824_LOCUS43808</name>
</gene>
<dbReference type="InterPro" id="IPR043366">
    <property type="entry name" value="HECTD4"/>
</dbReference>
<dbReference type="Pfam" id="PF00632">
    <property type="entry name" value="HECT"/>
    <property type="match status" value="1"/>
</dbReference>
<evidence type="ECO:0000259" key="3">
    <source>
        <dbReference type="PROSITE" id="PS50237"/>
    </source>
</evidence>
<feature type="non-terminal residue" evidence="4">
    <location>
        <position position="1"/>
    </location>
</feature>
<dbReference type="PROSITE" id="PS50237">
    <property type="entry name" value="HECT"/>
    <property type="match status" value="1"/>
</dbReference>
<keyword evidence="1 2" id="KW-0833">Ubl conjugation pathway</keyword>
<dbReference type="Gene3D" id="3.30.2410.10">
    <property type="entry name" value="Hect, E3 ligase catalytic domain"/>
    <property type="match status" value="1"/>
</dbReference>
<dbReference type="InterPro" id="IPR000569">
    <property type="entry name" value="HECT_dom"/>
</dbReference>
<proteinExistence type="predicted"/>
<evidence type="ECO:0000313" key="4">
    <source>
        <dbReference type="EMBL" id="CAF4396576.1"/>
    </source>
</evidence>